<dbReference type="Gene3D" id="3.40.50.2300">
    <property type="match status" value="1"/>
</dbReference>
<dbReference type="PROSITE" id="PS50110">
    <property type="entry name" value="RESPONSE_REGULATORY"/>
    <property type="match status" value="1"/>
</dbReference>
<keyword evidence="4" id="KW-1185">Reference proteome</keyword>
<dbReference type="InterPro" id="IPR011006">
    <property type="entry name" value="CheY-like_superfamily"/>
</dbReference>
<proteinExistence type="predicted"/>
<reference evidence="3 4" key="1">
    <citation type="submission" date="2017-10" db="EMBL/GenBank/DDBJ databases">
        <title>The draft genome sequence of Lewinella nigricans NBRC 102662.</title>
        <authorList>
            <person name="Wang K."/>
        </authorList>
    </citation>
    <scope>NUCLEOTIDE SEQUENCE [LARGE SCALE GENOMIC DNA]</scope>
    <source>
        <strain evidence="3 4">NBRC 102662</strain>
    </source>
</reference>
<dbReference type="PANTHER" id="PTHR44520:SF2">
    <property type="entry name" value="RESPONSE REGULATOR RCP1"/>
    <property type="match status" value="1"/>
</dbReference>
<dbReference type="Pfam" id="PF00072">
    <property type="entry name" value="Response_reg"/>
    <property type="match status" value="1"/>
</dbReference>
<evidence type="ECO:0000313" key="4">
    <source>
        <dbReference type="Proteomes" id="UP000223913"/>
    </source>
</evidence>
<accession>A0A2D0NJI3</accession>
<dbReference type="GO" id="GO:0000160">
    <property type="term" value="P:phosphorelay signal transduction system"/>
    <property type="evidence" value="ECO:0007669"/>
    <property type="project" value="InterPro"/>
</dbReference>
<evidence type="ECO:0000256" key="1">
    <source>
        <dbReference type="PROSITE-ProRule" id="PRU00169"/>
    </source>
</evidence>
<evidence type="ECO:0000313" key="3">
    <source>
        <dbReference type="EMBL" id="PHN07893.1"/>
    </source>
</evidence>
<feature type="modified residue" description="4-aspartylphosphate" evidence="1">
    <location>
        <position position="75"/>
    </location>
</feature>
<feature type="domain" description="Response regulatory" evidence="2">
    <location>
        <begin position="12"/>
        <end position="146"/>
    </location>
</feature>
<comment type="caution">
    <text evidence="3">The sequence shown here is derived from an EMBL/GenBank/DDBJ whole genome shotgun (WGS) entry which is preliminary data.</text>
</comment>
<dbReference type="SUPFAM" id="SSF52172">
    <property type="entry name" value="CheY-like"/>
    <property type="match status" value="1"/>
</dbReference>
<keyword evidence="1" id="KW-0597">Phosphoprotein</keyword>
<dbReference type="SMART" id="SM00448">
    <property type="entry name" value="REC"/>
    <property type="match status" value="1"/>
</dbReference>
<sequence length="153" mass="17992">MSVHSIRKKLNCILLIDDDPATNFLHKLIIEQARIAHEIRIVYNGQEAMDYLTRQNEYQDADDELYPLPDLMFLDINMPVMDGWEFLDAYEEAFLDLPKATVICMLSTALPKNVESRLKEKSIPVTNFIEKPLRKDRLLQIMEKFFPERFEKA</sequence>
<dbReference type="AlphaFoldDB" id="A0A2D0NJI3"/>
<dbReference type="OrthoDB" id="1524091at2"/>
<protein>
    <submittedName>
        <fullName evidence="3">Response regulator</fullName>
    </submittedName>
</protein>
<organism evidence="3 4">
    <name type="scientific">Flavilitoribacter nigricans (strain ATCC 23147 / DSM 23189 / NBRC 102662 / NCIMB 1420 / SS-2)</name>
    <name type="common">Lewinella nigricans</name>
    <dbReference type="NCBI Taxonomy" id="1122177"/>
    <lineage>
        <taxon>Bacteria</taxon>
        <taxon>Pseudomonadati</taxon>
        <taxon>Bacteroidota</taxon>
        <taxon>Saprospiria</taxon>
        <taxon>Saprospirales</taxon>
        <taxon>Lewinellaceae</taxon>
        <taxon>Flavilitoribacter</taxon>
    </lineage>
</organism>
<dbReference type="Proteomes" id="UP000223913">
    <property type="component" value="Unassembled WGS sequence"/>
</dbReference>
<dbReference type="RefSeq" id="WP_099148682.1">
    <property type="nucleotide sequence ID" value="NZ_PDUD01000004.1"/>
</dbReference>
<dbReference type="InterPro" id="IPR052893">
    <property type="entry name" value="TCS_response_regulator"/>
</dbReference>
<dbReference type="InterPro" id="IPR001789">
    <property type="entry name" value="Sig_transdc_resp-reg_receiver"/>
</dbReference>
<dbReference type="PANTHER" id="PTHR44520">
    <property type="entry name" value="RESPONSE REGULATOR RCP1-RELATED"/>
    <property type="match status" value="1"/>
</dbReference>
<name>A0A2D0NJI3_FLAN2</name>
<dbReference type="EMBL" id="PDUD01000004">
    <property type="protein sequence ID" value="PHN07893.1"/>
    <property type="molecule type" value="Genomic_DNA"/>
</dbReference>
<evidence type="ECO:0000259" key="2">
    <source>
        <dbReference type="PROSITE" id="PS50110"/>
    </source>
</evidence>
<gene>
    <name evidence="3" type="ORF">CRP01_03835</name>
</gene>